<keyword evidence="3 5" id="KW-0862">Zinc</keyword>
<feature type="region of interest" description="Disordered" evidence="6">
    <location>
        <begin position="113"/>
        <end position="286"/>
    </location>
</feature>
<reference evidence="10" key="1">
    <citation type="submission" date="2016-06" db="UniProtKB">
        <authorList>
            <consortium name="WormBaseParasite"/>
        </authorList>
    </citation>
    <scope>IDENTIFICATION</scope>
</reference>
<feature type="compositionally biased region" description="Basic and acidic residues" evidence="6">
    <location>
        <begin position="200"/>
        <end position="213"/>
    </location>
</feature>
<dbReference type="InterPro" id="IPR036855">
    <property type="entry name" value="Znf_CCCH_sf"/>
</dbReference>
<accession>A0A183EK59</accession>
<feature type="domain" description="C3H1-type" evidence="7">
    <location>
        <begin position="282"/>
        <end position="310"/>
    </location>
</feature>
<feature type="zinc finger region" description="C3H1-type" evidence="5">
    <location>
        <begin position="282"/>
        <end position="310"/>
    </location>
</feature>
<dbReference type="PANTHER" id="PTHR14398">
    <property type="entry name" value="RNA RECOGNITION RRM/RNP DOMAIN"/>
    <property type="match status" value="1"/>
</dbReference>
<proteinExistence type="predicted"/>
<dbReference type="GO" id="GO:0008270">
    <property type="term" value="F:zinc ion binding"/>
    <property type="evidence" value="ECO:0007669"/>
    <property type="project" value="UniProtKB-KW"/>
</dbReference>
<keyword evidence="2 5" id="KW-0863">Zinc-finger</keyword>
<evidence type="ECO:0000256" key="4">
    <source>
        <dbReference type="ARBA" id="ARBA00022884"/>
    </source>
</evidence>
<evidence type="ECO:0000259" key="7">
    <source>
        <dbReference type="PROSITE" id="PS50103"/>
    </source>
</evidence>
<feature type="compositionally biased region" description="Basic and acidic residues" evidence="6">
    <location>
        <begin position="220"/>
        <end position="237"/>
    </location>
</feature>
<dbReference type="GO" id="GO:0005634">
    <property type="term" value="C:nucleus"/>
    <property type="evidence" value="ECO:0007669"/>
    <property type="project" value="TreeGrafter"/>
</dbReference>
<dbReference type="PROSITE" id="PS50103">
    <property type="entry name" value="ZF_C3H1"/>
    <property type="match status" value="1"/>
</dbReference>
<dbReference type="Proteomes" id="UP000271098">
    <property type="component" value="Unassembled WGS sequence"/>
</dbReference>
<reference evidence="8 9" key="2">
    <citation type="submission" date="2018-11" db="EMBL/GenBank/DDBJ databases">
        <authorList>
            <consortium name="Pathogen Informatics"/>
        </authorList>
    </citation>
    <scope>NUCLEOTIDE SEQUENCE [LARGE SCALE GENOMIC DNA]</scope>
</reference>
<dbReference type="SMART" id="SM00356">
    <property type="entry name" value="ZnF_C3H1"/>
    <property type="match status" value="1"/>
</dbReference>
<dbReference type="AlphaFoldDB" id="A0A183EK59"/>
<sequence>MIIEAPEALRAWLTKEMAPICDAEPGAIAKYVLALLRKDKPEPELMEFCIEQLDVFLQSSQLFFDLSFRLLFANCHTIFTEAKSFVERLFRVIKERSYIGPVTSSVATVSAVPAKESGTAHEKKKDIDERREVKEKEKEKREDLRKKSISASDKEKEQQKFGKVRDERETEKIAVAAEPAAVQPQKPVRKRISPPPNVSARDDSRRDHAAPRFERRRSRSPRDRRLERPDRNLDRRVQLPPARLQYRQMDRYKSERPDRLERKRSRSPYDRPRREKSTEPEMRKKKRCRDYDEKGYCMKGDQCMFDHGPDPVVVDDIALEKMVTNGAKPAVTHLTPNFSVPPPGYTPLNPPPPGVDSVYATNSRTVAPAASLSEGYNPEAPALSAPSLPLVAAPAAAPSMDFSVPPPPLPTAVPNQAWRPTNYTVPPASSVLIHPTTNVYDPTQSAITAPSPNVTQVSFFFTILKLKILGNECSYGAFPCLSGGFFHIIVAGQLKLVVLVTT</sequence>
<dbReference type="PANTHER" id="PTHR14398:SF0">
    <property type="entry name" value="ZINC FINGER PROTEIN SWM"/>
    <property type="match status" value="1"/>
</dbReference>
<dbReference type="EMBL" id="UYRT01092400">
    <property type="protein sequence ID" value="VDN38065.1"/>
    <property type="molecule type" value="Genomic_DNA"/>
</dbReference>
<dbReference type="OrthoDB" id="443401at2759"/>
<evidence type="ECO:0000256" key="3">
    <source>
        <dbReference type="ARBA" id="ARBA00022833"/>
    </source>
</evidence>
<dbReference type="InterPro" id="IPR045137">
    <property type="entry name" value="RBM26/27"/>
</dbReference>
<evidence type="ECO:0000256" key="5">
    <source>
        <dbReference type="PROSITE-ProRule" id="PRU00723"/>
    </source>
</evidence>
<protein>
    <submittedName>
        <fullName evidence="10">C3H1-type domain-containing protein</fullName>
    </submittedName>
</protein>
<dbReference type="SUPFAM" id="SSF90229">
    <property type="entry name" value="CCCH zinc finger"/>
    <property type="match status" value="1"/>
</dbReference>
<evidence type="ECO:0000256" key="1">
    <source>
        <dbReference type="ARBA" id="ARBA00022723"/>
    </source>
</evidence>
<feature type="compositionally biased region" description="Low complexity" evidence="6">
    <location>
        <begin position="173"/>
        <end position="186"/>
    </location>
</feature>
<evidence type="ECO:0000313" key="8">
    <source>
        <dbReference type="EMBL" id="VDN38065.1"/>
    </source>
</evidence>
<evidence type="ECO:0000256" key="6">
    <source>
        <dbReference type="SAM" id="MobiDB-lite"/>
    </source>
</evidence>
<keyword evidence="4" id="KW-0694">RNA-binding</keyword>
<keyword evidence="9" id="KW-1185">Reference proteome</keyword>
<gene>
    <name evidence="8" type="ORF">GPUH_LOCUS21352</name>
</gene>
<evidence type="ECO:0000313" key="10">
    <source>
        <dbReference type="WBParaSite" id="GPUH_0002137601-mRNA-1"/>
    </source>
</evidence>
<dbReference type="InterPro" id="IPR000571">
    <property type="entry name" value="Znf_CCCH"/>
</dbReference>
<name>A0A183EK59_9BILA</name>
<feature type="compositionally biased region" description="Basic and acidic residues" evidence="6">
    <location>
        <begin position="118"/>
        <end position="172"/>
    </location>
</feature>
<organism evidence="10">
    <name type="scientific">Gongylonema pulchrum</name>
    <dbReference type="NCBI Taxonomy" id="637853"/>
    <lineage>
        <taxon>Eukaryota</taxon>
        <taxon>Metazoa</taxon>
        <taxon>Ecdysozoa</taxon>
        <taxon>Nematoda</taxon>
        <taxon>Chromadorea</taxon>
        <taxon>Rhabditida</taxon>
        <taxon>Spirurina</taxon>
        <taxon>Spiruromorpha</taxon>
        <taxon>Spiruroidea</taxon>
        <taxon>Gongylonematidae</taxon>
        <taxon>Gongylonema</taxon>
    </lineage>
</organism>
<dbReference type="Gene3D" id="4.10.1000.10">
    <property type="entry name" value="Zinc finger, CCCH-type"/>
    <property type="match status" value="1"/>
</dbReference>
<dbReference type="GO" id="GO:0003723">
    <property type="term" value="F:RNA binding"/>
    <property type="evidence" value="ECO:0007669"/>
    <property type="project" value="UniProtKB-KW"/>
</dbReference>
<feature type="compositionally biased region" description="Basic and acidic residues" evidence="6">
    <location>
        <begin position="248"/>
        <end position="282"/>
    </location>
</feature>
<evidence type="ECO:0000313" key="9">
    <source>
        <dbReference type="Proteomes" id="UP000271098"/>
    </source>
</evidence>
<keyword evidence="1 5" id="KW-0479">Metal-binding</keyword>
<evidence type="ECO:0000256" key="2">
    <source>
        <dbReference type="ARBA" id="ARBA00022771"/>
    </source>
</evidence>
<dbReference type="WBParaSite" id="GPUH_0002137601-mRNA-1">
    <property type="protein sequence ID" value="GPUH_0002137601-mRNA-1"/>
    <property type="gene ID" value="GPUH_0002137601"/>
</dbReference>